<organism evidence="2 3">
    <name type="scientific">Necator americanus</name>
    <name type="common">Human hookworm</name>
    <dbReference type="NCBI Taxonomy" id="51031"/>
    <lineage>
        <taxon>Eukaryota</taxon>
        <taxon>Metazoa</taxon>
        <taxon>Ecdysozoa</taxon>
        <taxon>Nematoda</taxon>
        <taxon>Chromadorea</taxon>
        <taxon>Rhabditida</taxon>
        <taxon>Rhabditina</taxon>
        <taxon>Rhabditomorpha</taxon>
        <taxon>Strongyloidea</taxon>
        <taxon>Ancylostomatidae</taxon>
        <taxon>Bunostominae</taxon>
        <taxon>Necator</taxon>
    </lineage>
</organism>
<dbReference type="EMBL" id="KI660295">
    <property type="protein sequence ID" value="ETN75474.1"/>
    <property type="molecule type" value="Genomic_DNA"/>
</dbReference>
<proteinExistence type="predicted"/>
<dbReference type="STRING" id="51031.W2T1M8"/>
<dbReference type="Proteomes" id="UP000053676">
    <property type="component" value="Unassembled WGS sequence"/>
</dbReference>
<reference evidence="3" key="1">
    <citation type="journal article" date="2014" name="Nat. Genet.">
        <title>Genome of the human hookworm Necator americanus.</title>
        <authorList>
            <person name="Tang Y.T."/>
            <person name="Gao X."/>
            <person name="Rosa B.A."/>
            <person name="Abubucker S."/>
            <person name="Hallsworth-Pepin K."/>
            <person name="Martin J."/>
            <person name="Tyagi R."/>
            <person name="Heizer E."/>
            <person name="Zhang X."/>
            <person name="Bhonagiri-Palsikar V."/>
            <person name="Minx P."/>
            <person name="Warren W.C."/>
            <person name="Wang Q."/>
            <person name="Zhan B."/>
            <person name="Hotez P.J."/>
            <person name="Sternberg P.W."/>
            <person name="Dougall A."/>
            <person name="Gaze S.T."/>
            <person name="Mulvenna J."/>
            <person name="Sotillo J."/>
            <person name="Ranganathan S."/>
            <person name="Rabelo E.M."/>
            <person name="Wilson R.K."/>
            <person name="Felgner P.L."/>
            <person name="Bethony J."/>
            <person name="Hawdon J.M."/>
            <person name="Gasser R.B."/>
            <person name="Loukas A."/>
            <person name="Mitreva M."/>
        </authorList>
    </citation>
    <scope>NUCLEOTIDE SEQUENCE [LARGE SCALE GENOMIC DNA]</scope>
</reference>
<sequence length="250" mass="27507">MKRKKRSRIGGINLPLNKKTIPIKEKYILRIDEHVGKDLYTPSSTGCTCTDCIDDLCPSTFSPALMYSTVCYMCSSSTLKRLVATGWAADRKITYAKPAKTMMELTYDQALEDAAIAYLNKTDDCPTTPEDKNYVGENFWISTYSLPSEKTVEKAVGEWFAYLGNEGLGKNLDYSSLKTDSAKKLGNVIHDKTEKIGCAFKACEKSGAIVIDCRYEPKLSGGKIYETGIKSCACDSINKRCSPLGGVCVA</sequence>
<dbReference type="InterPro" id="IPR014044">
    <property type="entry name" value="CAP_dom"/>
</dbReference>
<dbReference type="KEGG" id="nai:NECAME_12367"/>
<name>W2T1M8_NECAM</name>
<feature type="domain" description="SCP" evidence="1">
    <location>
        <begin position="77"/>
        <end position="221"/>
    </location>
</feature>
<dbReference type="AlphaFoldDB" id="W2T1M8"/>
<keyword evidence="3" id="KW-1185">Reference proteome</keyword>
<evidence type="ECO:0000313" key="3">
    <source>
        <dbReference type="Proteomes" id="UP000053676"/>
    </source>
</evidence>
<evidence type="ECO:0000313" key="2">
    <source>
        <dbReference type="EMBL" id="ETN75474.1"/>
    </source>
</evidence>
<accession>W2T1M8</accession>
<dbReference type="SMART" id="SM00198">
    <property type="entry name" value="SCP"/>
    <property type="match status" value="1"/>
</dbReference>
<dbReference type="OrthoDB" id="5823039at2759"/>
<dbReference type="CDD" id="cd05380">
    <property type="entry name" value="CAP_euk"/>
    <property type="match status" value="1"/>
</dbReference>
<dbReference type="Pfam" id="PF00188">
    <property type="entry name" value="CAP"/>
    <property type="match status" value="1"/>
</dbReference>
<dbReference type="InterPro" id="IPR035940">
    <property type="entry name" value="CAP_sf"/>
</dbReference>
<dbReference type="SUPFAM" id="SSF55797">
    <property type="entry name" value="PR-1-like"/>
    <property type="match status" value="1"/>
</dbReference>
<gene>
    <name evidence="2" type="ORF">NECAME_12367</name>
</gene>
<evidence type="ECO:0000259" key="1">
    <source>
        <dbReference type="SMART" id="SM00198"/>
    </source>
</evidence>
<dbReference type="Gene3D" id="3.40.33.10">
    <property type="entry name" value="CAP"/>
    <property type="match status" value="1"/>
</dbReference>
<protein>
    <submittedName>
        <fullName evidence="2">SCP-like protein</fullName>
    </submittedName>
</protein>